<evidence type="ECO:0000256" key="1">
    <source>
        <dbReference type="SAM" id="MobiDB-lite"/>
    </source>
</evidence>
<feature type="region of interest" description="Disordered" evidence="1">
    <location>
        <begin position="246"/>
        <end position="285"/>
    </location>
</feature>
<dbReference type="VEuPathDB" id="FungiDB:PPTG_22294"/>
<name>W2QM53_PHYN3</name>
<dbReference type="OrthoDB" id="126155at2759"/>
<reference evidence="2 3" key="2">
    <citation type="submission" date="2013-11" db="EMBL/GenBank/DDBJ databases">
        <title>The Genome Sequence of Phytophthora parasitica INRA-310.</title>
        <authorList>
            <consortium name="The Broad Institute Genomics Platform"/>
            <person name="Russ C."/>
            <person name="Tyler B."/>
            <person name="Panabieres F."/>
            <person name="Shan W."/>
            <person name="Tripathy S."/>
            <person name="Grunwald N."/>
            <person name="Machado M."/>
            <person name="Johnson C.S."/>
            <person name="Arredondo F."/>
            <person name="Hong C."/>
            <person name="Coffey M."/>
            <person name="Young S.K."/>
            <person name="Zeng Q."/>
            <person name="Gargeya S."/>
            <person name="Fitzgerald M."/>
            <person name="Abouelleil A."/>
            <person name="Alvarado L."/>
            <person name="Chapman S.B."/>
            <person name="Gainer-Dewar J."/>
            <person name="Goldberg J."/>
            <person name="Griggs A."/>
            <person name="Gujja S."/>
            <person name="Hansen M."/>
            <person name="Howarth C."/>
            <person name="Imamovic A."/>
            <person name="Ireland A."/>
            <person name="Larimer J."/>
            <person name="McCowan C."/>
            <person name="Murphy C."/>
            <person name="Pearson M."/>
            <person name="Poon T.W."/>
            <person name="Priest M."/>
            <person name="Roberts A."/>
            <person name="Saif S."/>
            <person name="Shea T."/>
            <person name="Sykes S."/>
            <person name="Wortman J."/>
            <person name="Nusbaum C."/>
            <person name="Birren B."/>
        </authorList>
    </citation>
    <scope>NUCLEOTIDE SEQUENCE [LARGE SCALE GENOMIC DNA]</scope>
    <source>
        <strain evidence="2 3">INRA-310</strain>
    </source>
</reference>
<dbReference type="Proteomes" id="UP000018817">
    <property type="component" value="Unassembled WGS sequence"/>
</dbReference>
<dbReference type="RefSeq" id="XP_008901125.1">
    <property type="nucleotide sequence ID" value="XM_008902877.1"/>
</dbReference>
<sequence>MQSTPLRIGDLAFVGPLHAPALPRFGYVRVSRLDGDTVYVSKVEPEDEEEEFAVVLATIMARKVGTSEITLLPGSYVGRLVAFVHPIGSTTISVRLLDPPQIIKVDPINYALQVGATVSDMFLNDRELLQQQVCVTLQKRRSVTPATIKQLATTPFELDSLVPLVRLHDLQVVQVRRQHILDCTSGPRKKNTLDFYRDPSVTEGQAPTASSAETLTPSDTAEEDGFNFDVGSDDDAIASVQHQHRILGKRTRHSPVEGSLFDSQTADTEQPLPKGSFRPSSIQRQVHRTVVQPQFSGKHPQSLLESMQQSIHVQFLVPPPILRGLYVFSFGCRGLSVMHCKPAQLMDRVEALESASVSTDFSEKNQYRPAPLATSKDDVLNSLRAPRVLAMAFYNDEVIDLIDAATNFLFRYKGLPETEALGWKLMSYWVTSKFNQFRSHLLSGSADAVLGVRSEFSRNDEELLELLDLRGNPQAGPVQTHRVRLLSDNPKRAERPRKQTSSIAQEVLAALPRQAGKRICMKFLSNMGCTGNTEGGCFDSKRAHFRPTQLPEVVKNCIVEKFNGLSPANQDLSLFPQLEAMCDVFGLVPPVQDRDERNMDTNQVRFLSALAHQSQLTLPEFVRLFRGQSDADPRPKRALHELKLPLDPEAQSLSTSWNNIVRHRVRPPPEEPMDVRKTAKSSPPTYESSHFSGSPCQSPETHS</sequence>
<feature type="region of interest" description="Disordered" evidence="1">
    <location>
        <begin position="655"/>
        <end position="703"/>
    </location>
</feature>
<reference evidence="3" key="1">
    <citation type="submission" date="2011-12" db="EMBL/GenBank/DDBJ databases">
        <authorList>
            <consortium name="The Broad Institute Genome Sequencing Platform"/>
            <person name="Russ C."/>
            <person name="Tyler B."/>
            <person name="Panabieres F."/>
            <person name="Shan W."/>
            <person name="Tripathy S."/>
            <person name="Grunwald N."/>
            <person name="Machado M."/>
            <person name="Young S.K."/>
            <person name="Zeng Q."/>
            <person name="Gargeya S."/>
            <person name="Fitzgerald M."/>
            <person name="Haas B."/>
            <person name="Abouelleil A."/>
            <person name="Alvarado L."/>
            <person name="Arachchi H.M."/>
            <person name="Berlin A."/>
            <person name="Chapman S.B."/>
            <person name="Gearin G."/>
            <person name="Goldberg J."/>
            <person name="Griggs A."/>
            <person name="Gujja S."/>
            <person name="Hansen M."/>
            <person name="Heiman D."/>
            <person name="Howarth C."/>
            <person name="Larimer J."/>
            <person name="Lui A."/>
            <person name="MacDonald P.J.P."/>
            <person name="McCowen C."/>
            <person name="Montmayeur A."/>
            <person name="Murphy C."/>
            <person name="Neiman D."/>
            <person name="Pearson M."/>
            <person name="Priest M."/>
            <person name="Roberts A."/>
            <person name="Saif S."/>
            <person name="Shea T."/>
            <person name="Sisk P."/>
            <person name="Stolte C."/>
            <person name="Sykes S."/>
            <person name="Wortman J."/>
            <person name="Nusbaum C."/>
            <person name="Birren B."/>
        </authorList>
    </citation>
    <scope>NUCLEOTIDE SEQUENCE [LARGE SCALE GENOMIC DNA]</scope>
    <source>
        <strain evidence="3">INRA-310</strain>
    </source>
</reference>
<dbReference type="GeneID" id="20190893"/>
<accession>W2QM53</accession>
<dbReference type="OMA" id="NCIVEKF"/>
<protein>
    <submittedName>
        <fullName evidence="2">Uncharacterized protein</fullName>
    </submittedName>
</protein>
<feature type="compositionally biased region" description="Polar residues" evidence="1">
    <location>
        <begin position="202"/>
        <end position="219"/>
    </location>
</feature>
<evidence type="ECO:0000313" key="2">
    <source>
        <dbReference type="EMBL" id="ETN14021.1"/>
    </source>
</evidence>
<feature type="compositionally biased region" description="Acidic residues" evidence="1">
    <location>
        <begin position="220"/>
        <end position="233"/>
    </location>
</feature>
<evidence type="ECO:0000313" key="3">
    <source>
        <dbReference type="Proteomes" id="UP000018817"/>
    </source>
</evidence>
<dbReference type="EMBL" id="KI669574">
    <property type="protein sequence ID" value="ETN14021.1"/>
    <property type="molecule type" value="Genomic_DNA"/>
</dbReference>
<feature type="compositionally biased region" description="Polar residues" evidence="1">
    <location>
        <begin position="680"/>
        <end position="703"/>
    </location>
</feature>
<gene>
    <name evidence="2" type="ORF">PPTG_22294</name>
</gene>
<feature type="region of interest" description="Disordered" evidence="1">
    <location>
        <begin position="192"/>
        <end position="233"/>
    </location>
</feature>
<proteinExistence type="predicted"/>
<organism evidence="2 3">
    <name type="scientific">Phytophthora nicotianae (strain INRA-310)</name>
    <name type="common">Phytophthora parasitica</name>
    <dbReference type="NCBI Taxonomy" id="761204"/>
    <lineage>
        <taxon>Eukaryota</taxon>
        <taxon>Sar</taxon>
        <taxon>Stramenopiles</taxon>
        <taxon>Oomycota</taxon>
        <taxon>Peronosporomycetes</taxon>
        <taxon>Peronosporales</taxon>
        <taxon>Peronosporaceae</taxon>
        <taxon>Phytophthora</taxon>
    </lineage>
</organism>
<dbReference type="AlphaFoldDB" id="W2QM53"/>
<feature type="compositionally biased region" description="Basic and acidic residues" evidence="1">
    <location>
        <begin position="667"/>
        <end position="677"/>
    </location>
</feature>